<proteinExistence type="predicted"/>
<dbReference type="InterPro" id="IPR001810">
    <property type="entry name" value="F-box_dom"/>
</dbReference>
<dbReference type="PROSITE" id="PS50181">
    <property type="entry name" value="FBOX"/>
    <property type="match status" value="1"/>
</dbReference>
<accession>A0A4S4LUT5</accession>
<keyword evidence="4" id="KW-1185">Reference proteome</keyword>
<protein>
    <recommendedName>
        <fullName evidence="2">F-box domain-containing protein</fullName>
    </recommendedName>
</protein>
<dbReference type="CDD" id="cd09917">
    <property type="entry name" value="F-box_SF"/>
    <property type="match status" value="1"/>
</dbReference>
<reference evidence="3 4" key="1">
    <citation type="submission" date="2019-02" db="EMBL/GenBank/DDBJ databases">
        <title>Genome sequencing of the rare red list fungi Bondarzewia mesenterica.</title>
        <authorList>
            <person name="Buettner E."/>
            <person name="Kellner H."/>
        </authorList>
    </citation>
    <scope>NUCLEOTIDE SEQUENCE [LARGE SCALE GENOMIC DNA]</scope>
    <source>
        <strain evidence="3 4">DSM 108281</strain>
    </source>
</reference>
<name>A0A4S4LUT5_9AGAM</name>
<feature type="region of interest" description="Disordered" evidence="1">
    <location>
        <begin position="1"/>
        <end position="95"/>
    </location>
</feature>
<sequence>MPAVTRRQSGKLPAPRIATSSEDVDGDLDSEFMDKDDPLSAQDESQFDSDGAGESFIKATTSMTTKRRKTGKTKSVSKAETIGKGKGPSRRKQGRLENMLGMPLDVLFEIFRCLSPFDLLQLARTSKTLRDLLMSRTVSSLWKNARQSIPGPPAPEPPSDMSEPSWANLLFGGTACFECGTKGIQRVDFALRRRLCKSCLKAGLLYSAKFKSQYPDLDPSILQLIPYTNYSGWNRGRQSNSKYYWRADIEAMTEKVDEFQEDINLKKPEAQRVWEEFQSKSIEHVGAVVENCEPYYDWIHESSNFRNAQSHEISRQRFKDIKARLLAAGFAAQDIDYHGFSYLNLVNKGQPLTEQIWVRIRPKLEAKLALAREDRLNGIRYSEKRQREHKAELLYSQWLIQVLPSQRLYLPCSHQAPFLSCFAEVINKDLLAELPDADWDEPIRGIPQSVADWLCLKRDQCIAMLPTDYKENGGSMLPTLLSDPAAGAMRSGGMDTFAGPLELATSVFKLGFTGFPHYLSSLSWLSSPPTSLTTARMLCAAWSQIGSIRPGSDRLSFDRRGSDAAASLVMLVGLDPSNTVDRTMDRLNRRFICMNCPPKVTGSLLARTWVSCVDHFMFTEFGHIAPKWRLLTPEETAMAKDREQIRHGTVSKWDCNHCVHPQVHSREIVRHLHDVSVSRFFITFAIDLDAIAVP</sequence>
<evidence type="ECO:0000259" key="2">
    <source>
        <dbReference type="PROSITE" id="PS50181"/>
    </source>
</evidence>
<organism evidence="3 4">
    <name type="scientific">Bondarzewia mesenterica</name>
    <dbReference type="NCBI Taxonomy" id="1095465"/>
    <lineage>
        <taxon>Eukaryota</taxon>
        <taxon>Fungi</taxon>
        <taxon>Dikarya</taxon>
        <taxon>Basidiomycota</taxon>
        <taxon>Agaricomycotina</taxon>
        <taxon>Agaricomycetes</taxon>
        <taxon>Russulales</taxon>
        <taxon>Bondarzewiaceae</taxon>
        <taxon>Bondarzewia</taxon>
    </lineage>
</organism>
<dbReference type="AlphaFoldDB" id="A0A4S4LUT5"/>
<dbReference type="Gene3D" id="1.20.1280.50">
    <property type="match status" value="1"/>
</dbReference>
<dbReference type="EMBL" id="SGPL01000210">
    <property type="protein sequence ID" value="THH15441.1"/>
    <property type="molecule type" value="Genomic_DNA"/>
</dbReference>
<feature type="domain" description="F-box" evidence="2">
    <location>
        <begin position="96"/>
        <end position="145"/>
    </location>
</feature>
<dbReference type="SUPFAM" id="SSF81383">
    <property type="entry name" value="F-box domain"/>
    <property type="match status" value="1"/>
</dbReference>
<feature type="region of interest" description="Disordered" evidence="1">
    <location>
        <begin position="144"/>
        <end position="163"/>
    </location>
</feature>
<dbReference type="SMART" id="SM00256">
    <property type="entry name" value="FBOX"/>
    <property type="match status" value="1"/>
</dbReference>
<dbReference type="OrthoDB" id="2322499at2759"/>
<feature type="compositionally biased region" description="Acidic residues" evidence="1">
    <location>
        <begin position="22"/>
        <end position="31"/>
    </location>
</feature>
<evidence type="ECO:0000256" key="1">
    <source>
        <dbReference type="SAM" id="MobiDB-lite"/>
    </source>
</evidence>
<evidence type="ECO:0000313" key="3">
    <source>
        <dbReference type="EMBL" id="THH15441.1"/>
    </source>
</evidence>
<dbReference type="Proteomes" id="UP000310158">
    <property type="component" value="Unassembled WGS sequence"/>
</dbReference>
<comment type="caution">
    <text evidence="3">The sequence shown here is derived from an EMBL/GenBank/DDBJ whole genome shotgun (WGS) entry which is preliminary data.</text>
</comment>
<dbReference type="InterPro" id="IPR036047">
    <property type="entry name" value="F-box-like_dom_sf"/>
</dbReference>
<evidence type="ECO:0000313" key="4">
    <source>
        <dbReference type="Proteomes" id="UP000310158"/>
    </source>
</evidence>
<dbReference type="Pfam" id="PF00646">
    <property type="entry name" value="F-box"/>
    <property type="match status" value="1"/>
</dbReference>
<gene>
    <name evidence="3" type="ORF">EW146_g5042</name>
</gene>